<evidence type="ECO:0000256" key="6">
    <source>
        <dbReference type="RuleBase" id="RU362006"/>
    </source>
</evidence>
<evidence type="ECO:0000313" key="8">
    <source>
        <dbReference type="EMBL" id="KAJ1734505.1"/>
    </source>
</evidence>
<evidence type="ECO:0000313" key="9">
    <source>
        <dbReference type="Proteomes" id="UP001143981"/>
    </source>
</evidence>
<comment type="subcellular location">
    <subcellularLocation>
        <location evidence="1 6">Membrane</location>
        <topology evidence="1 6">Multi-pass membrane protein</topology>
    </subcellularLocation>
</comment>
<feature type="compositionally biased region" description="Low complexity" evidence="7">
    <location>
        <begin position="278"/>
        <end position="289"/>
    </location>
</feature>
<dbReference type="Proteomes" id="UP001143981">
    <property type="component" value="Unassembled WGS sequence"/>
</dbReference>
<feature type="region of interest" description="Disordered" evidence="7">
    <location>
        <begin position="317"/>
        <end position="337"/>
    </location>
</feature>
<keyword evidence="9" id="KW-1185">Reference proteome</keyword>
<organism evidence="8 9">
    <name type="scientific">Coemansia biformis</name>
    <dbReference type="NCBI Taxonomy" id="1286918"/>
    <lineage>
        <taxon>Eukaryota</taxon>
        <taxon>Fungi</taxon>
        <taxon>Fungi incertae sedis</taxon>
        <taxon>Zoopagomycota</taxon>
        <taxon>Kickxellomycotina</taxon>
        <taxon>Kickxellomycetes</taxon>
        <taxon>Kickxellales</taxon>
        <taxon>Kickxellaceae</taxon>
        <taxon>Coemansia</taxon>
    </lineage>
</organism>
<evidence type="ECO:0000256" key="1">
    <source>
        <dbReference type="ARBA" id="ARBA00004141"/>
    </source>
</evidence>
<dbReference type="EMBL" id="JANBOI010000071">
    <property type="protein sequence ID" value="KAJ1734505.1"/>
    <property type="molecule type" value="Genomic_DNA"/>
</dbReference>
<gene>
    <name evidence="8" type="ORF">LPJ61_001041</name>
</gene>
<name>A0A9W8CYI0_9FUNG</name>
<reference evidence="8" key="1">
    <citation type="submission" date="2022-07" db="EMBL/GenBank/DDBJ databases">
        <title>Phylogenomic reconstructions and comparative analyses of Kickxellomycotina fungi.</title>
        <authorList>
            <person name="Reynolds N.K."/>
            <person name="Stajich J.E."/>
            <person name="Barry K."/>
            <person name="Grigoriev I.V."/>
            <person name="Crous P."/>
            <person name="Smith M.E."/>
        </authorList>
    </citation>
    <scope>NUCLEOTIDE SEQUENCE</scope>
    <source>
        <strain evidence="8">BCRC 34381</strain>
    </source>
</reference>
<keyword evidence="5" id="KW-0472">Membrane</keyword>
<protein>
    <recommendedName>
        <fullName evidence="6">Protein YOP1</fullName>
    </recommendedName>
</protein>
<dbReference type="PANTHER" id="PTHR12300">
    <property type="entry name" value="HVA22-LIKE PROTEINS"/>
    <property type="match status" value="1"/>
</dbReference>
<sequence length="337" mass="35962">MLTEGITQPMTSLAPSTTAYDDTGGNMADAAAAFLAATERLPRERYPMTRSLSTALGRLSGALKQRLPPHLHPLVVRFRALCVRQTLLVEKRVHMNPAFRLLLGTRIIPPGLAFAVAAASTVYVVRHLYLHALDLLTNLVGVAYPAYQSIMCIEYGELPPEHVHSAECSTAGGQPLDRALGLAAPNLDKKQWLMYWSIFGLLTTADHWAGPILRMFPVYRLAKIAVLVWAQHRRYNGAAWLYDTFVRPLLPPPASLAPGLPPAPGHGPLHTSSRDGRPAAGPASTPASASRAPAVSFQSLEMPSVWESTAAGPKLPAVADSGTSTAPAMAAAGSASM</sequence>
<dbReference type="Pfam" id="PF03134">
    <property type="entry name" value="TB2_DP1_HVA22"/>
    <property type="match status" value="1"/>
</dbReference>
<dbReference type="GO" id="GO:0016020">
    <property type="term" value="C:membrane"/>
    <property type="evidence" value="ECO:0007669"/>
    <property type="project" value="UniProtKB-SubCell"/>
</dbReference>
<dbReference type="OrthoDB" id="10009287at2759"/>
<evidence type="ECO:0000256" key="7">
    <source>
        <dbReference type="SAM" id="MobiDB-lite"/>
    </source>
</evidence>
<proteinExistence type="inferred from homology"/>
<feature type="compositionally biased region" description="Low complexity" evidence="7">
    <location>
        <begin position="321"/>
        <end position="337"/>
    </location>
</feature>
<accession>A0A9W8CYI0</accession>
<evidence type="ECO:0000256" key="3">
    <source>
        <dbReference type="ARBA" id="ARBA00022692"/>
    </source>
</evidence>
<keyword evidence="3" id="KW-0812">Transmembrane</keyword>
<comment type="caution">
    <text evidence="8">The sequence shown here is derived from an EMBL/GenBank/DDBJ whole genome shotgun (WGS) entry which is preliminary data.</text>
</comment>
<evidence type="ECO:0000256" key="5">
    <source>
        <dbReference type="ARBA" id="ARBA00023136"/>
    </source>
</evidence>
<feature type="region of interest" description="Disordered" evidence="7">
    <location>
        <begin position="257"/>
        <end position="289"/>
    </location>
</feature>
<evidence type="ECO:0000256" key="2">
    <source>
        <dbReference type="ARBA" id="ARBA00008573"/>
    </source>
</evidence>
<dbReference type="InterPro" id="IPR004345">
    <property type="entry name" value="TB2_DP1_HVA22"/>
</dbReference>
<dbReference type="PANTHER" id="PTHR12300:SF161">
    <property type="entry name" value="RECEPTOR EXPRESSION-ENHANCING PROTEIN"/>
    <property type="match status" value="1"/>
</dbReference>
<comment type="similarity">
    <text evidence="2 6">Belongs to the DP1 family.</text>
</comment>
<dbReference type="AlphaFoldDB" id="A0A9W8CYI0"/>
<keyword evidence="4" id="KW-1133">Transmembrane helix</keyword>
<evidence type="ECO:0000256" key="4">
    <source>
        <dbReference type="ARBA" id="ARBA00022989"/>
    </source>
</evidence>